<dbReference type="SMART" id="SM00671">
    <property type="entry name" value="SEL1"/>
    <property type="match status" value="6"/>
</dbReference>
<gene>
    <name evidence="2" type="ORF">FHR70_004709</name>
</gene>
<evidence type="ECO:0000256" key="1">
    <source>
        <dbReference type="SAM" id="SignalP"/>
    </source>
</evidence>
<protein>
    <recommendedName>
        <fullName evidence="4">Sel1 repeat family protein</fullName>
    </recommendedName>
</protein>
<dbReference type="Gene3D" id="1.25.40.10">
    <property type="entry name" value="Tetratricopeptide repeat domain"/>
    <property type="match status" value="2"/>
</dbReference>
<keyword evidence="1" id="KW-0732">Signal</keyword>
<dbReference type="InterPro" id="IPR006597">
    <property type="entry name" value="Sel1-like"/>
</dbReference>
<accession>A0A7W4YYG1</accession>
<evidence type="ECO:0000313" key="3">
    <source>
        <dbReference type="Proteomes" id="UP000532010"/>
    </source>
</evidence>
<reference evidence="2 3" key="1">
    <citation type="submission" date="2020-08" db="EMBL/GenBank/DDBJ databases">
        <title>The Agave Microbiome: Exploring the role of microbial communities in plant adaptations to desert environments.</title>
        <authorList>
            <person name="Partida-Martinez L.P."/>
        </authorList>
    </citation>
    <scope>NUCLEOTIDE SEQUENCE [LARGE SCALE GENOMIC DNA]</scope>
    <source>
        <strain evidence="2 3">AT3.9</strain>
    </source>
</reference>
<dbReference type="InterPro" id="IPR050767">
    <property type="entry name" value="Sel1_AlgK"/>
</dbReference>
<dbReference type="InterPro" id="IPR011990">
    <property type="entry name" value="TPR-like_helical_dom_sf"/>
</dbReference>
<feature type="signal peptide" evidence="1">
    <location>
        <begin position="1"/>
        <end position="20"/>
    </location>
</feature>
<dbReference type="RefSeq" id="WP_183454625.1">
    <property type="nucleotide sequence ID" value="NZ_JACHWB010000012.1"/>
</dbReference>
<proteinExistence type="predicted"/>
<dbReference type="Pfam" id="PF08238">
    <property type="entry name" value="Sel1"/>
    <property type="match status" value="6"/>
</dbReference>
<name>A0A7W4YYG1_9HYPH</name>
<feature type="chain" id="PRO_5030893130" description="Sel1 repeat family protein" evidence="1">
    <location>
        <begin position="21"/>
        <end position="299"/>
    </location>
</feature>
<keyword evidence="3" id="KW-1185">Reference proteome</keyword>
<dbReference type="PANTHER" id="PTHR11102">
    <property type="entry name" value="SEL-1-LIKE PROTEIN"/>
    <property type="match status" value="1"/>
</dbReference>
<evidence type="ECO:0000313" key="2">
    <source>
        <dbReference type="EMBL" id="MBB3021607.1"/>
    </source>
</evidence>
<dbReference type="AlphaFoldDB" id="A0A7W4YYG1"/>
<dbReference type="SUPFAM" id="SSF81901">
    <property type="entry name" value="HCP-like"/>
    <property type="match status" value="1"/>
</dbReference>
<evidence type="ECO:0008006" key="4">
    <source>
        <dbReference type="Google" id="ProtNLM"/>
    </source>
</evidence>
<dbReference type="EMBL" id="JACHWB010000012">
    <property type="protein sequence ID" value="MBB3021607.1"/>
    <property type="molecule type" value="Genomic_DNA"/>
</dbReference>
<comment type="caution">
    <text evidence="2">The sequence shown here is derived from an EMBL/GenBank/DDBJ whole genome shotgun (WGS) entry which is preliminary data.</text>
</comment>
<sequence>MRLSWIIGGALLLASATAGAAAQPDAAYGAYQRGLYQTAFREATLRLEKNNNDAAAMTLLGELYNQGLGVTMDPKKASEWYRLAAQRGDAHALAALGLMALDGRGMPKNQAQGRAWLEEAAAKGNATASHNLALLLLTSEANADLQKAVQLLKRASEAEIPDAQHALGVLYLKGRGVERNATEAARLFERAARNGSSVGEVEYAILLFNGDGVPASESQAARYFRRAAAKGNAIAQNRLARLLVAGRGVPANKVDAAAWHILAAAQGLADPWLDNALKDLSVDERTRSEKLAAERLGMR</sequence>
<dbReference type="PANTHER" id="PTHR11102:SF160">
    <property type="entry name" value="ERAD-ASSOCIATED E3 UBIQUITIN-PROTEIN LIGASE COMPONENT HRD3"/>
    <property type="match status" value="1"/>
</dbReference>
<organism evidence="2 3">
    <name type="scientific">Microvirga lupini</name>
    <dbReference type="NCBI Taxonomy" id="420324"/>
    <lineage>
        <taxon>Bacteria</taxon>
        <taxon>Pseudomonadati</taxon>
        <taxon>Pseudomonadota</taxon>
        <taxon>Alphaproteobacteria</taxon>
        <taxon>Hyphomicrobiales</taxon>
        <taxon>Methylobacteriaceae</taxon>
        <taxon>Microvirga</taxon>
    </lineage>
</organism>
<dbReference type="Proteomes" id="UP000532010">
    <property type="component" value="Unassembled WGS sequence"/>
</dbReference>